<dbReference type="InterPro" id="IPR014729">
    <property type="entry name" value="Rossmann-like_a/b/a_fold"/>
</dbReference>
<dbReference type="Gene3D" id="3.40.50.620">
    <property type="entry name" value="HUPs"/>
    <property type="match status" value="1"/>
</dbReference>
<proteinExistence type="predicted"/>
<keyword evidence="2 4" id="KW-0548">Nucleotidyltransferase</keyword>
<feature type="domain" description="Cytidyltransferase-like" evidence="3">
    <location>
        <begin position="223"/>
        <end position="282"/>
    </location>
</feature>
<evidence type="ECO:0000313" key="4">
    <source>
        <dbReference type="EMBL" id="UYP45560.1"/>
    </source>
</evidence>
<dbReference type="Gene3D" id="3.90.79.10">
    <property type="entry name" value="Nucleoside Triphosphate Pyrophosphohydrolase"/>
    <property type="match status" value="1"/>
</dbReference>
<evidence type="ECO:0000256" key="2">
    <source>
        <dbReference type="ARBA" id="ARBA00022695"/>
    </source>
</evidence>
<dbReference type="GO" id="GO:0000309">
    <property type="term" value="F:nicotinamide-nucleotide adenylyltransferase activity"/>
    <property type="evidence" value="ECO:0007669"/>
    <property type="project" value="UniProtKB-EC"/>
</dbReference>
<dbReference type="EC" id="2.7.7.1" evidence="4"/>
<sequence>MKVSSKTEIVACFHETDLPKFHTGKLSSIVYPATREEKNQKNLSFIICRVYAFTLDGKYLVQRRSVTRKVLPLKYCDSASGHVQFHENFSFEHIQTEAWRELTEEMGAKVIYGRFLDMKIEHNREKACELAYNFIALIEDAIHIDLKEVAPESGFYTQEEMTILLNQENFVHITHEYWKRIITQNLQSILITEYEENQKSKQSLTPISATNQDDANRFSVGAIVGRFQPFHNGHLQLILEIFQEVKFIKIGIGSSQYSHTADNPFSFDERRKMIEAALKEQDIAASYFQIYPIPDLHNISKWTTTMLEILGNFEIFYSNSEWIRQYLSNHGKKIGALKKINFQRFNGTFIRSEIMADRETAGLIPLAVINVLKEIKGFERIKSL</sequence>
<dbReference type="NCBIfam" id="NF002243">
    <property type="entry name" value="PRK01153.1"/>
    <property type="match status" value="1"/>
</dbReference>
<dbReference type="SUPFAM" id="SSF55811">
    <property type="entry name" value="Nudix"/>
    <property type="match status" value="1"/>
</dbReference>
<dbReference type="Proteomes" id="UP001208689">
    <property type="component" value="Chromosome"/>
</dbReference>
<accession>A0ABY6HQ77</accession>
<reference evidence="4" key="1">
    <citation type="submission" date="2022-09" db="EMBL/GenBank/DDBJ databases">
        <title>Actin cytoskeleton and complex cell architecture in an #Asgard archaeon.</title>
        <authorList>
            <person name="Ponce Toledo R.I."/>
            <person name="Schleper C."/>
            <person name="Rodrigues Oliveira T."/>
            <person name="Wollweber F."/>
            <person name="Xu J."/>
            <person name="Rittmann S."/>
            <person name="Klingl A."/>
            <person name="Pilhofer M."/>
        </authorList>
    </citation>
    <scope>NUCLEOTIDE SEQUENCE</scope>
    <source>
        <strain evidence="4">B-35</strain>
    </source>
</reference>
<name>A0ABY6HQ77_9ARCH</name>
<dbReference type="InterPro" id="IPR004821">
    <property type="entry name" value="Cyt_trans-like"/>
</dbReference>
<dbReference type="InterPro" id="IPR015797">
    <property type="entry name" value="NUDIX_hydrolase-like_dom_sf"/>
</dbReference>
<organism evidence="4 5">
    <name type="scientific">Candidatus Lokiarchaeum ossiferum</name>
    <dbReference type="NCBI Taxonomy" id="2951803"/>
    <lineage>
        <taxon>Archaea</taxon>
        <taxon>Promethearchaeati</taxon>
        <taxon>Promethearchaeota</taxon>
        <taxon>Promethearchaeia</taxon>
        <taxon>Promethearchaeales</taxon>
        <taxon>Promethearchaeaceae</taxon>
        <taxon>Candidatus Lokiarchaeum</taxon>
    </lineage>
</organism>
<dbReference type="PANTHER" id="PTHR21342:SF0">
    <property type="entry name" value="BIFUNCTIONAL NMN ADENYLYLTRANSFERASE_NUDIX HYDROLASE"/>
    <property type="match status" value="1"/>
</dbReference>
<protein>
    <submittedName>
        <fullName evidence="4">Nicotinamide-nucleotide adenylyltransferase</fullName>
        <ecNumber evidence="4">2.7.7.1</ecNumber>
    </submittedName>
</protein>
<dbReference type="EMBL" id="CP104013">
    <property type="protein sequence ID" value="UYP45560.1"/>
    <property type="molecule type" value="Genomic_DNA"/>
</dbReference>
<gene>
    <name evidence="4" type="ORF">NEF87_001845</name>
</gene>
<evidence type="ECO:0000256" key="1">
    <source>
        <dbReference type="ARBA" id="ARBA00022679"/>
    </source>
</evidence>
<dbReference type="PANTHER" id="PTHR21342">
    <property type="entry name" value="PHOSPHOPANTETHEINE ADENYLYLTRANSFERASE"/>
    <property type="match status" value="1"/>
</dbReference>
<dbReference type="NCBIfam" id="TIGR00125">
    <property type="entry name" value="cyt_tran_rel"/>
    <property type="match status" value="1"/>
</dbReference>
<evidence type="ECO:0000259" key="3">
    <source>
        <dbReference type="Pfam" id="PF01467"/>
    </source>
</evidence>
<dbReference type="Pfam" id="PF01467">
    <property type="entry name" value="CTP_transf_like"/>
    <property type="match status" value="1"/>
</dbReference>
<keyword evidence="1 4" id="KW-0808">Transferase</keyword>
<keyword evidence="5" id="KW-1185">Reference proteome</keyword>
<dbReference type="SUPFAM" id="SSF52374">
    <property type="entry name" value="Nucleotidylyl transferase"/>
    <property type="match status" value="1"/>
</dbReference>
<evidence type="ECO:0000313" key="5">
    <source>
        <dbReference type="Proteomes" id="UP001208689"/>
    </source>
</evidence>